<feature type="non-terminal residue" evidence="1">
    <location>
        <position position="148"/>
    </location>
</feature>
<dbReference type="EMBL" id="JAMZIH010002103">
    <property type="protein sequence ID" value="KAJ1677665.1"/>
    <property type="molecule type" value="Genomic_DNA"/>
</dbReference>
<sequence length="148" mass="17102">MEEGSAFKFTTVRQNLHYRHQIRYVLTLRQQPERSRMCGIGEKADRRPIDPPPIIKLEVDDPTLGPNNRSYLHNPYYFMYATLMNEDASEELVTLPERQARTMTGSIVSSLAHLKDIDGTEGAFFVFPDLSVRCEGVYRLKFSLFEIV</sequence>
<name>A0ACC1HQM1_9FUNG</name>
<reference evidence="1" key="1">
    <citation type="submission" date="2022-06" db="EMBL/GenBank/DDBJ databases">
        <title>Phylogenomic reconstructions and comparative analyses of Kickxellomycotina fungi.</title>
        <authorList>
            <person name="Reynolds N.K."/>
            <person name="Stajich J.E."/>
            <person name="Barry K."/>
            <person name="Grigoriev I.V."/>
            <person name="Crous P."/>
            <person name="Smith M.E."/>
        </authorList>
    </citation>
    <scope>NUCLEOTIDE SEQUENCE</scope>
    <source>
        <strain evidence="1">RSA 2271</strain>
    </source>
</reference>
<evidence type="ECO:0000313" key="2">
    <source>
        <dbReference type="Proteomes" id="UP001145114"/>
    </source>
</evidence>
<dbReference type="Proteomes" id="UP001145114">
    <property type="component" value="Unassembled WGS sequence"/>
</dbReference>
<protein>
    <submittedName>
        <fullName evidence="1">Uncharacterized protein</fullName>
    </submittedName>
</protein>
<gene>
    <name evidence="1" type="ORF">EV182_005687</name>
</gene>
<accession>A0ACC1HQM1</accession>
<comment type="caution">
    <text evidence="1">The sequence shown here is derived from an EMBL/GenBank/DDBJ whole genome shotgun (WGS) entry which is preliminary data.</text>
</comment>
<keyword evidence="2" id="KW-1185">Reference proteome</keyword>
<organism evidence="1 2">
    <name type="scientific">Spiromyces aspiralis</name>
    <dbReference type="NCBI Taxonomy" id="68401"/>
    <lineage>
        <taxon>Eukaryota</taxon>
        <taxon>Fungi</taxon>
        <taxon>Fungi incertae sedis</taxon>
        <taxon>Zoopagomycota</taxon>
        <taxon>Kickxellomycotina</taxon>
        <taxon>Kickxellomycetes</taxon>
        <taxon>Kickxellales</taxon>
        <taxon>Kickxellaceae</taxon>
        <taxon>Spiromyces</taxon>
    </lineage>
</organism>
<proteinExistence type="predicted"/>
<evidence type="ECO:0000313" key="1">
    <source>
        <dbReference type="EMBL" id="KAJ1677665.1"/>
    </source>
</evidence>